<reference evidence="1" key="2">
    <citation type="journal article" date="2021" name="Mar. Drugs">
        <title>Genome Reduction and Secondary Metabolism of the Marine Sponge-Associated Cyanobacterium Leptothoe.</title>
        <authorList>
            <person name="Konstantinou D."/>
            <person name="Popin R.V."/>
            <person name="Fewer D.P."/>
            <person name="Sivonen K."/>
            <person name="Gkelis S."/>
        </authorList>
    </citation>
    <scope>NUCLEOTIDE SEQUENCE</scope>
    <source>
        <strain evidence="1">TAU-MAC 1115</strain>
    </source>
</reference>
<dbReference type="GO" id="GO:0004803">
    <property type="term" value="F:transposase activity"/>
    <property type="evidence" value="ECO:0007669"/>
    <property type="project" value="InterPro"/>
</dbReference>
<dbReference type="EMBL" id="JADOES010000001">
    <property type="protein sequence ID" value="MBT9313899.1"/>
    <property type="molecule type" value="Genomic_DNA"/>
</dbReference>
<dbReference type="AlphaFoldDB" id="A0A947GFR5"/>
<gene>
    <name evidence="1" type="ORF">IXB50_00470</name>
</gene>
<dbReference type="GO" id="GO:0003677">
    <property type="term" value="F:DNA binding"/>
    <property type="evidence" value="ECO:0007669"/>
    <property type="project" value="InterPro"/>
</dbReference>
<accession>A0A947GFR5</accession>
<protein>
    <recommendedName>
        <fullName evidence="3">Transposase</fullName>
    </recommendedName>
</protein>
<dbReference type="Proteomes" id="UP000717364">
    <property type="component" value="Unassembled WGS sequence"/>
</dbReference>
<comment type="caution">
    <text evidence="1">The sequence shown here is derived from an EMBL/GenBank/DDBJ whole genome shotgun (WGS) entry which is preliminary data.</text>
</comment>
<evidence type="ECO:0000313" key="2">
    <source>
        <dbReference type="Proteomes" id="UP000717364"/>
    </source>
</evidence>
<sequence>MASLFQLGHSQTSATFYHVHLSTHQEEFLFGERLGEHTQLNPSGQIAADEWRQIAAAHQRDIALDLWTVLPNGVRALVAVVNNEPPSLRQSPLKPRALSSFVAGFKAAAAKRINLVRGVPGAPVWKRGYQEQRINDPKTLERIRRLLTSQAHAAGLRIEG</sequence>
<evidence type="ECO:0000313" key="1">
    <source>
        <dbReference type="EMBL" id="MBT9313899.1"/>
    </source>
</evidence>
<proteinExistence type="predicted"/>
<dbReference type="GO" id="GO:0006313">
    <property type="term" value="P:DNA transposition"/>
    <property type="evidence" value="ECO:0007669"/>
    <property type="project" value="InterPro"/>
</dbReference>
<dbReference type="InterPro" id="IPR036515">
    <property type="entry name" value="Transposase_17_sf"/>
</dbReference>
<dbReference type="RefSeq" id="WP_215606964.1">
    <property type="nucleotide sequence ID" value="NZ_JADOES010000001.1"/>
</dbReference>
<keyword evidence="2" id="KW-1185">Reference proteome</keyword>
<name>A0A947GFR5_9CYAN</name>
<organism evidence="1 2">
    <name type="scientific">Leptothoe spongobia TAU-MAC 1115</name>
    <dbReference type="NCBI Taxonomy" id="1967444"/>
    <lineage>
        <taxon>Bacteria</taxon>
        <taxon>Bacillati</taxon>
        <taxon>Cyanobacteriota</taxon>
        <taxon>Cyanophyceae</taxon>
        <taxon>Nodosilineales</taxon>
        <taxon>Cymatolegaceae</taxon>
        <taxon>Leptothoe</taxon>
        <taxon>Leptothoe spongobia</taxon>
    </lineage>
</organism>
<dbReference type="Gene3D" id="3.30.70.1290">
    <property type="entry name" value="Transposase IS200-like"/>
    <property type="match status" value="1"/>
</dbReference>
<reference evidence="1" key="1">
    <citation type="submission" date="2020-11" db="EMBL/GenBank/DDBJ databases">
        <authorList>
            <person name="Konstantinou D."/>
            <person name="Gkelis S."/>
            <person name="Popin R."/>
            <person name="Fewer D."/>
            <person name="Sivonen K."/>
        </authorList>
    </citation>
    <scope>NUCLEOTIDE SEQUENCE</scope>
    <source>
        <strain evidence="1">TAU-MAC 1115</strain>
    </source>
</reference>
<evidence type="ECO:0008006" key="3">
    <source>
        <dbReference type="Google" id="ProtNLM"/>
    </source>
</evidence>